<protein>
    <submittedName>
        <fullName evidence="5">Chromo domain-containing protein</fullName>
    </submittedName>
</protein>
<dbReference type="CDD" id="cd00024">
    <property type="entry name" value="CD_CSD"/>
    <property type="match status" value="1"/>
</dbReference>
<evidence type="ECO:0000256" key="1">
    <source>
        <dbReference type="ARBA" id="ARBA00004123"/>
    </source>
</evidence>
<dbReference type="PROSITE" id="PS50013">
    <property type="entry name" value="CHROMO_2"/>
    <property type="match status" value="1"/>
</dbReference>
<name>A0A180FXA9_PUCT1</name>
<feature type="domain" description="Chromo" evidence="3">
    <location>
        <begin position="121"/>
        <end position="180"/>
    </location>
</feature>
<dbReference type="EMBL" id="ADAS02009153">
    <property type="protein sequence ID" value="OAV84952.1"/>
    <property type="molecule type" value="Genomic_DNA"/>
</dbReference>
<evidence type="ECO:0000313" key="6">
    <source>
        <dbReference type="Proteomes" id="UP000005240"/>
    </source>
</evidence>
<dbReference type="GO" id="GO:0005634">
    <property type="term" value="C:nucleus"/>
    <property type="evidence" value="ECO:0007669"/>
    <property type="project" value="UniProtKB-SubCell"/>
</dbReference>
<reference evidence="4" key="2">
    <citation type="submission" date="2016-05" db="EMBL/GenBank/DDBJ databases">
        <title>Comparative analysis highlights variable genome content of wheat rusts and divergence of the mating loci.</title>
        <authorList>
            <person name="Cuomo C.A."/>
            <person name="Bakkeren G."/>
            <person name="Szabo L."/>
            <person name="Khalil H."/>
            <person name="Joly D."/>
            <person name="Goldberg J."/>
            <person name="Young S."/>
            <person name="Zeng Q."/>
            <person name="Fellers J."/>
        </authorList>
    </citation>
    <scope>NUCLEOTIDE SEQUENCE [LARGE SCALE GENOMIC DNA]</scope>
    <source>
        <strain evidence="4">1-1 BBBD Race 1</strain>
    </source>
</reference>
<dbReference type="Proteomes" id="UP000005240">
    <property type="component" value="Unassembled WGS sequence"/>
</dbReference>
<reference evidence="5" key="4">
    <citation type="submission" date="2025-05" db="UniProtKB">
        <authorList>
            <consortium name="EnsemblFungi"/>
        </authorList>
    </citation>
    <scope>IDENTIFICATION</scope>
    <source>
        <strain evidence="5">isolate 1-1 / race 1 (BBBD)</strain>
    </source>
</reference>
<evidence type="ECO:0000313" key="5">
    <source>
        <dbReference type="EnsemblFungi" id="PTTG_30921-t43_1-p1"/>
    </source>
</evidence>
<dbReference type="InterPro" id="IPR000953">
    <property type="entry name" value="Chromo/chromo_shadow_dom"/>
</dbReference>
<keyword evidence="2" id="KW-0539">Nucleus</keyword>
<dbReference type="STRING" id="630390.A0A180FXA9"/>
<dbReference type="AlphaFoldDB" id="A0A180FXA9"/>
<dbReference type="InterPro" id="IPR023780">
    <property type="entry name" value="Chromo_domain"/>
</dbReference>
<dbReference type="GO" id="GO:0006338">
    <property type="term" value="P:chromatin remodeling"/>
    <property type="evidence" value="ECO:0007669"/>
    <property type="project" value="UniProtKB-ARBA"/>
</dbReference>
<keyword evidence="6" id="KW-1185">Reference proteome</keyword>
<reference evidence="5 6" key="3">
    <citation type="journal article" date="2017" name="G3 (Bethesda)">
        <title>Comparative analysis highlights variable genome content of wheat rusts and divergence of the mating loci.</title>
        <authorList>
            <person name="Cuomo C.A."/>
            <person name="Bakkeren G."/>
            <person name="Khalil H.B."/>
            <person name="Panwar V."/>
            <person name="Joly D."/>
            <person name="Linning R."/>
            <person name="Sakthikumar S."/>
            <person name="Song X."/>
            <person name="Adiconis X."/>
            <person name="Fan L."/>
            <person name="Goldberg J.M."/>
            <person name="Levin J.Z."/>
            <person name="Young S."/>
            <person name="Zeng Q."/>
            <person name="Anikster Y."/>
            <person name="Bruce M."/>
            <person name="Wang M."/>
            <person name="Yin C."/>
            <person name="McCallum B."/>
            <person name="Szabo L.J."/>
            <person name="Hulbert S."/>
            <person name="Chen X."/>
            <person name="Fellers J.P."/>
        </authorList>
    </citation>
    <scope>NUCLEOTIDE SEQUENCE</scope>
    <source>
        <strain evidence="6">Isolate 1-1 / race 1 (BBBD)</strain>
        <strain evidence="5">isolate 1-1 / race 1 (BBBD)</strain>
    </source>
</reference>
<organism evidence="4">
    <name type="scientific">Puccinia triticina (isolate 1-1 / race 1 (BBBD))</name>
    <name type="common">Brown leaf rust fungus</name>
    <dbReference type="NCBI Taxonomy" id="630390"/>
    <lineage>
        <taxon>Eukaryota</taxon>
        <taxon>Fungi</taxon>
        <taxon>Dikarya</taxon>
        <taxon>Basidiomycota</taxon>
        <taxon>Pucciniomycotina</taxon>
        <taxon>Pucciniomycetes</taxon>
        <taxon>Pucciniales</taxon>
        <taxon>Pucciniaceae</taxon>
        <taxon>Puccinia</taxon>
    </lineage>
</organism>
<dbReference type="InterPro" id="IPR056924">
    <property type="entry name" value="SH3_Tf2-1"/>
</dbReference>
<dbReference type="InterPro" id="IPR051219">
    <property type="entry name" value="Heterochromatin_chromo-domain"/>
</dbReference>
<reference evidence="4" key="1">
    <citation type="submission" date="2009-11" db="EMBL/GenBank/DDBJ databases">
        <authorList>
            <consortium name="The Broad Institute Genome Sequencing Platform"/>
            <person name="Ward D."/>
            <person name="Feldgarden M."/>
            <person name="Earl A."/>
            <person name="Young S.K."/>
            <person name="Zeng Q."/>
            <person name="Koehrsen M."/>
            <person name="Alvarado L."/>
            <person name="Berlin A."/>
            <person name="Bochicchio J."/>
            <person name="Borenstein D."/>
            <person name="Chapman S.B."/>
            <person name="Chen Z."/>
            <person name="Engels R."/>
            <person name="Freedman E."/>
            <person name="Gellesch M."/>
            <person name="Goldberg J."/>
            <person name="Griggs A."/>
            <person name="Gujja S."/>
            <person name="Heilman E."/>
            <person name="Heiman D."/>
            <person name="Hepburn T."/>
            <person name="Howarth C."/>
            <person name="Jen D."/>
            <person name="Larson L."/>
            <person name="Lewis B."/>
            <person name="Mehta T."/>
            <person name="Park D."/>
            <person name="Pearson M."/>
            <person name="Roberts A."/>
            <person name="Saif S."/>
            <person name="Shea T."/>
            <person name="Shenoy N."/>
            <person name="Sisk P."/>
            <person name="Stolte C."/>
            <person name="Sykes S."/>
            <person name="Thomson T."/>
            <person name="Walk T."/>
            <person name="White J."/>
            <person name="Yandava C."/>
            <person name="Izard J."/>
            <person name="Baranova O.V."/>
            <person name="Blanton J.M."/>
            <person name="Tanner A.C."/>
            <person name="Dewhirst F.E."/>
            <person name="Haas B."/>
            <person name="Nusbaum C."/>
            <person name="Birren B."/>
        </authorList>
    </citation>
    <scope>NUCLEOTIDE SEQUENCE [LARGE SCALE GENOMIC DNA]</scope>
    <source>
        <strain evidence="4">1-1 BBBD Race 1</strain>
    </source>
</reference>
<dbReference type="OrthoDB" id="2505365at2759"/>
<proteinExistence type="predicted"/>
<dbReference type="SUPFAM" id="SSF54160">
    <property type="entry name" value="Chromo domain-like"/>
    <property type="match status" value="1"/>
</dbReference>
<feature type="non-terminal residue" evidence="4">
    <location>
        <position position="1"/>
    </location>
</feature>
<dbReference type="PANTHER" id="PTHR22812">
    <property type="entry name" value="CHROMOBOX PROTEIN"/>
    <property type="match status" value="1"/>
</dbReference>
<comment type="subcellular location">
    <subcellularLocation>
        <location evidence="1">Nucleus</location>
    </subcellularLocation>
</comment>
<dbReference type="EnsemblFungi" id="PTTG_30921-t43_1">
    <property type="protein sequence ID" value="PTTG_30921-t43_1-p1"/>
    <property type="gene ID" value="PTTG_30921"/>
</dbReference>
<dbReference type="Pfam" id="PF00385">
    <property type="entry name" value="Chromo"/>
    <property type="match status" value="1"/>
</dbReference>
<dbReference type="VEuPathDB" id="FungiDB:PTTG_30921"/>
<evidence type="ECO:0000259" key="3">
    <source>
        <dbReference type="PROSITE" id="PS50013"/>
    </source>
</evidence>
<evidence type="ECO:0000256" key="2">
    <source>
        <dbReference type="ARBA" id="ARBA00023242"/>
    </source>
</evidence>
<sequence length="180" mass="20643">NIESFQQDIKTNLQAANKRYKAAADRHQLKPPAFLVGDLVWLDSSNIRLTRPTKKLSEKKFGPFEITAVVSKNAFRLKLPSSWLRIHPVFHVLLLSSSIPPFPGKSQPPPEPVEVQDHLEWEVSGILDSQQRRGRLQYLVEWSGYMDDSDRTTWEPASNLTNCPDLLKTFHLSYPDKPRP</sequence>
<evidence type="ECO:0000313" key="4">
    <source>
        <dbReference type="EMBL" id="OAV84952.1"/>
    </source>
</evidence>
<dbReference type="Gene3D" id="2.40.50.40">
    <property type="match status" value="1"/>
</dbReference>
<gene>
    <name evidence="4" type="ORF">PTTG_30921</name>
</gene>
<accession>A0A180FXA9</accession>
<dbReference type="InterPro" id="IPR016197">
    <property type="entry name" value="Chromo-like_dom_sf"/>
</dbReference>
<dbReference type="SMART" id="SM00298">
    <property type="entry name" value="CHROMO"/>
    <property type="match status" value="1"/>
</dbReference>
<dbReference type="Pfam" id="PF24626">
    <property type="entry name" value="SH3_Tf2-1"/>
    <property type="match status" value="1"/>
</dbReference>